<dbReference type="EMBL" id="MK174290">
    <property type="protein sequence ID" value="QBZ81456.1"/>
    <property type="molecule type" value="Genomic_DNA"/>
</dbReference>
<keyword evidence="1" id="KW-0472">Membrane</keyword>
<proteinExistence type="predicted"/>
<evidence type="ECO:0000313" key="3">
    <source>
        <dbReference type="EMBL" id="QBZ81456.1"/>
    </source>
</evidence>
<dbReference type="Pfam" id="PF04236">
    <property type="entry name" value="Transp_Tc5_C"/>
    <property type="match status" value="1"/>
</dbReference>
<feature type="transmembrane region" description="Helical" evidence="1">
    <location>
        <begin position="145"/>
        <end position="166"/>
    </location>
</feature>
<evidence type="ECO:0000313" key="4">
    <source>
        <dbReference type="Proteomes" id="UP001237152"/>
    </source>
</evidence>
<keyword evidence="1" id="KW-0812">Transmembrane</keyword>
<dbReference type="InterPro" id="IPR007350">
    <property type="entry name" value="Transposase_Tc5_C"/>
</dbReference>
<dbReference type="Proteomes" id="UP001237152">
    <property type="component" value="Segment"/>
</dbReference>
<feature type="domain" description="Transposase Tc5 C-terminal" evidence="2">
    <location>
        <begin position="90"/>
        <end position="123"/>
    </location>
</feature>
<protein>
    <recommendedName>
        <fullName evidence="2">Transposase Tc5 C-terminal domain-containing protein</fullName>
    </recommendedName>
</protein>
<accession>A0A4D6EI01</accession>
<keyword evidence="1" id="KW-1133">Transmembrane helix</keyword>
<evidence type="ECO:0000259" key="2">
    <source>
        <dbReference type="Pfam" id="PF04236"/>
    </source>
</evidence>
<name>A0A4D6EI01_9VIRU</name>
<organism evidence="3 4">
    <name type="scientific">Pandoravirus celtis</name>
    <dbReference type="NCBI Taxonomy" id="2568002"/>
    <lineage>
        <taxon>Viruses</taxon>
        <taxon>Pandoravirus</taxon>
    </lineage>
</organism>
<sequence length="169" mass="19063">MTPRQKASENKGPAVKTFDPLQCIDAKDFRSGDGRRWLQFTDDRGQRLFTPWADVEGRPLWALQSNDATSQDNRSSVTAPLMTSVNRPVEREDGAGCAMRGCHQRAHSKCERCSRLICLKHYVKYRSGYRSYDYCPPCADRTRRLLFLVLAVAVVAAIAGGLALYFNSR</sequence>
<evidence type="ECO:0000256" key="1">
    <source>
        <dbReference type="SAM" id="Phobius"/>
    </source>
</evidence>
<reference evidence="3" key="1">
    <citation type="journal article" date="2019" name="Front. Microbiol.">
        <title>Pandoravirus Celtis Illustrates the Microevolution Processes at Work in the Giant Pandoraviridae Genomes.</title>
        <authorList>
            <person name="Legendre M."/>
            <person name="Alempic J.M."/>
            <person name="Philippe N."/>
            <person name="Lartigue A."/>
            <person name="Jeudy S."/>
            <person name="Poirot O."/>
            <person name="Ta N.T."/>
            <person name="Nin S."/>
            <person name="Coute Y."/>
            <person name="Abergel C."/>
            <person name="Claverie J.M."/>
        </authorList>
    </citation>
    <scope>NUCLEOTIDE SEQUENCE</scope>
</reference>
<gene>
    <name evidence="3" type="ORF">pclt_cds_869</name>
</gene>